<protein>
    <submittedName>
        <fullName evidence="1">Uncharacterized protein</fullName>
    </submittedName>
</protein>
<keyword evidence="2" id="KW-1185">Reference proteome</keyword>
<name>A0ACC2PUK8_9HYME</name>
<gene>
    <name evidence="1" type="ORF">QAD02_022432</name>
</gene>
<dbReference type="Proteomes" id="UP001239111">
    <property type="component" value="Chromosome 1"/>
</dbReference>
<comment type="caution">
    <text evidence="1">The sequence shown here is derived from an EMBL/GenBank/DDBJ whole genome shotgun (WGS) entry which is preliminary data.</text>
</comment>
<organism evidence="1 2">
    <name type="scientific">Eretmocerus hayati</name>
    <dbReference type="NCBI Taxonomy" id="131215"/>
    <lineage>
        <taxon>Eukaryota</taxon>
        <taxon>Metazoa</taxon>
        <taxon>Ecdysozoa</taxon>
        <taxon>Arthropoda</taxon>
        <taxon>Hexapoda</taxon>
        <taxon>Insecta</taxon>
        <taxon>Pterygota</taxon>
        <taxon>Neoptera</taxon>
        <taxon>Endopterygota</taxon>
        <taxon>Hymenoptera</taxon>
        <taxon>Apocrita</taxon>
        <taxon>Proctotrupomorpha</taxon>
        <taxon>Chalcidoidea</taxon>
        <taxon>Aphelinidae</taxon>
        <taxon>Aphelininae</taxon>
        <taxon>Eretmocerus</taxon>
    </lineage>
</organism>
<sequence>MAPVKKTKKKVKKSKGPPKPILKGLWLSTPELWAEFDKWAEVNAQPRKFPEPEPIVRESKPLSQLRKHVISLSRPSHSRTQGSASQCTSQGVSRAALRYKASKNIKRLGKPSTTKLLNALKAGSCKEPGAVRKSALRYEITDSMRKLARPKISPADLLGEDGGGCRAWKVSRAALKHKTNKFDDRLALPKCYDPTAGCAVWPPGCKVNCRDIGMSAWMEFLALPGWRVLMYQDTERSERWREQIWNELGERGRQALEEKMKRKEEEERKKGKKIEYVPKDQDEGEMDEEAREKRRRERDSWRFIDMSCKPFPPVVPESAKNYEAPPEVLKFLQRMAEPKKKGEDDCKDPWAVSELAKNAPPSPLFDRLAIPKYPCEPVTRAPPREHDEFGRPILPKPPYGRQFPKIPPRPLEECKRGRRCSEEWNEGGEGDEAYDGDAEAPGENAKGNEECEKMGKMKANEKDKEEEIVPGPLVLKPTIDPLFDPVGAAKQMKQRTKYKEELKNAKKS</sequence>
<dbReference type="EMBL" id="CM056741">
    <property type="protein sequence ID" value="KAJ8686638.1"/>
    <property type="molecule type" value="Genomic_DNA"/>
</dbReference>
<evidence type="ECO:0000313" key="2">
    <source>
        <dbReference type="Proteomes" id="UP001239111"/>
    </source>
</evidence>
<accession>A0ACC2PUK8</accession>
<evidence type="ECO:0000313" key="1">
    <source>
        <dbReference type="EMBL" id="KAJ8686638.1"/>
    </source>
</evidence>
<proteinExistence type="predicted"/>
<reference evidence="1" key="1">
    <citation type="submission" date="2023-04" db="EMBL/GenBank/DDBJ databases">
        <title>A chromosome-level genome assembly of the parasitoid wasp Eretmocerus hayati.</title>
        <authorList>
            <person name="Zhong Y."/>
            <person name="Liu S."/>
            <person name="Liu Y."/>
        </authorList>
    </citation>
    <scope>NUCLEOTIDE SEQUENCE</scope>
    <source>
        <strain evidence="1">ZJU_SS_LIU_2023</strain>
    </source>
</reference>